<gene>
    <name evidence="1" type="ORF">Pint_08933</name>
</gene>
<organism evidence="1 2">
    <name type="scientific">Pistacia integerrima</name>
    <dbReference type="NCBI Taxonomy" id="434235"/>
    <lineage>
        <taxon>Eukaryota</taxon>
        <taxon>Viridiplantae</taxon>
        <taxon>Streptophyta</taxon>
        <taxon>Embryophyta</taxon>
        <taxon>Tracheophyta</taxon>
        <taxon>Spermatophyta</taxon>
        <taxon>Magnoliopsida</taxon>
        <taxon>eudicotyledons</taxon>
        <taxon>Gunneridae</taxon>
        <taxon>Pentapetalae</taxon>
        <taxon>rosids</taxon>
        <taxon>malvids</taxon>
        <taxon>Sapindales</taxon>
        <taxon>Anacardiaceae</taxon>
        <taxon>Pistacia</taxon>
    </lineage>
</organism>
<evidence type="ECO:0000313" key="1">
    <source>
        <dbReference type="EMBL" id="KAJ0025584.1"/>
    </source>
</evidence>
<reference evidence="2" key="1">
    <citation type="journal article" date="2023" name="G3 (Bethesda)">
        <title>Genome assembly and association tests identify interacting loci associated with vigor, precocity, and sex in interspecific pistachio rootstocks.</title>
        <authorList>
            <person name="Palmer W."/>
            <person name="Jacygrad E."/>
            <person name="Sagayaradj S."/>
            <person name="Cavanaugh K."/>
            <person name="Han R."/>
            <person name="Bertier L."/>
            <person name="Beede B."/>
            <person name="Kafkas S."/>
            <person name="Golino D."/>
            <person name="Preece J."/>
            <person name="Michelmore R."/>
        </authorList>
    </citation>
    <scope>NUCLEOTIDE SEQUENCE [LARGE SCALE GENOMIC DNA]</scope>
</reference>
<dbReference type="EMBL" id="CM047745">
    <property type="protein sequence ID" value="KAJ0025584.1"/>
    <property type="molecule type" value="Genomic_DNA"/>
</dbReference>
<comment type="caution">
    <text evidence="1">The sequence shown here is derived from an EMBL/GenBank/DDBJ whole genome shotgun (WGS) entry which is preliminary data.</text>
</comment>
<keyword evidence="2" id="KW-1185">Reference proteome</keyword>
<name>A0ACC0XXH8_9ROSI</name>
<evidence type="ECO:0000313" key="2">
    <source>
        <dbReference type="Proteomes" id="UP001163603"/>
    </source>
</evidence>
<sequence length="752" mass="83642">MELRSYSHLHHIQAIKGSLVIKTLNVSRGRPALNFKEVKEIYETAGAEHHDSIRQEDESECSQVKPNMVNSESPCLPRAKRRTIRVDTSEFNPSSGDEESETDLDDLSLVNMTLKQFKESCKARKRKCPKHVDSSEEAFENSFPPKQEYLNFVLASDGDDLEELLSSWKSKITKNKKRRRKCIGSHVSTSSQSAITKPEKVLTDESFWQPSGYKPAPIDIKIELDEPDNFNCQTMICGAADSSHNCNEQVDSCGVVIDEAHVTASECVQDTDVSTSLRNEQPCVVNEESYEYIEFANPMSVSDIRVSGWEIMNVDIPQIISYQCPGFPVREFVNEGYIIRPALDNVSPEPISMLNDHNFDIYHDSQSHYSVHQPSWPSSSDSHVQVLDVAIDSRLQCMEIIDVDGAYLFEEGRRDELPSDVEAGTISPASDPNSSWSSDSCMDLSSCLVSVADDSPLGERKQLSLSACDDAARNCSGALHPFDATDVLITPSGLGDNHHPKVQCPPERLLSNRKAISPTSQERLCKAMNSIDLEDDKHSECRGKLLFEKQADNNVIRAEGCNKTTIAGVTINTKQVLRKPKYDKKVSHPKGILKGPHLSNAVSGFSTGCTSRQMLSQSAIAFSQRQMQDIESLATKLTSELSYMKDIVKEMLYSEACPATSLKHNMDEVAMAVKSANKTEETARKWLSMMARDCTRFCKIMKLTEAGSGASGNVVNKERKITFADEAGGKLCHVKVFKDDMTSQLECTDIEK</sequence>
<proteinExistence type="predicted"/>
<dbReference type="Proteomes" id="UP001163603">
    <property type="component" value="Chromosome 10"/>
</dbReference>
<accession>A0ACC0XXH8</accession>
<protein>
    <submittedName>
        <fullName evidence="1">Uncharacterized protein</fullName>
    </submittedName>
</protein>